<evidence type="ECO:0000256" key="2">
    <source>
        <dbReference type="ARBA" id="ARBA00022737"/>
    </source>
</evidence>
<dbReference type="Pfam" id="PF21889">
    <property type="entry name" value="TPR1-like_2nd"/>
    <property type="match status" value="1"/>
</dbReference>
<dbReference type="PANTHER" id="PTHR44083">
    <property type="entry name" value="TOPLESS-RELATED PROTEIN 1-RELATED"/>
    <property type="match status" value="1"/>
</dbReference>
<dbReference type="InterPro" id="IPR054080">
    <property type="entry name" value="TPR1-like_2nd"/>
</dbReference>
<dbReference type="PANTHER" id="PTHR44083:SF30">
    <property type="entry name" value="TOPLESS-LIKE PROTEIN"/>
    <property type="match status" value="1"/>
</dbReference>
<reference evidence="6" key="1">
    <citation type="submission" date="2018-02" db="EMBL/GenBank/DDBJ databases">
        <authorList>
            <person name="Cohen D.B."/>
            <person name="Kent A.D."/>
        </authorList>
    </citation>
    <scope>NUCLEOTIDE SEQUENCE</scope>
</reference>
<feature type="region of interest" description="Disordered" evidence="4">
    <location>
        <begin position="1057"/>
        <end position="1077"/>
    </location>
</feature>
<feature type="repeat" description="WD" evidence="3">
    <location>
        <begin position="417"/>
        <end position="452"/>
    </location>
</feature>
<keyword evidence="2" id="KW-0677">Repeat</keyword>
<dbReference type="InterPro" id="IPR036322">
    <property type="entry name" value="WD40_repeat_dom_sf"/>
</dbReference>
<proteinExistence type="predicted"/>
<gene>
    <name evidence="6" type="ORF">FSB_LOCUS973</name>
</gene>
<evidence type="ECO:0000256" key="1">
    <source>
        <dbReference type="ARBA" id="ARBA00022574"/>
    </source>
</evidence>
<dbReference type="PROSITE" id="PS50294">
    <property type="entry name" value="WD_REPEATS_REGION"/>
    <property type="match status" value="2"/>
</dbReference>
<dbReference type="InterPro" id="IPR019775">
    <property type="entry name" value="WD40_repeat_CS"/>
</dbReference>
<dbReference type="InterPro" id="IPR015943">
    <property type="entry name" value="WD40/YVTN_repeat-like_dom_sf"/>
</dbReference>
<dbReference type="InterPro" id="IPR048419">
    <property type="entry name" value="Topless_Znf"/>
</dbReference>
<dbReference type="SMART" id="SM00667">
    <property type="entry name" value="LisH"/>
    <property type="match status" value="1"/>
</dbReference>
<organism evidence="6">
    <name type="scientific">Fagus sylvatica</name>
    <name type="common">Beechnut</name>
    <dbReference type="NCBI Taxonomy" id="28930"/>
    <lineage>
        <taxon>Eukaryota</taxon>
        <taxon>Viridiplantae</taxon>
        <taxon>Streptophyta</taxon>
        <taxon>Embryophyta</taxon>
        <taxon>Tracheophyta</taxon>
        <taxon>Spermatophyta</taxon>
        <taxon>Magnoliopsida</taxon>
        <taxon>eudicotyledons</taxon>
        <taxon>Gunneridae</taxon>
        <taxon>Pentapetalae</taxon>
        <taxon>rosids</taxon>
        <taxon>fabids</taxon>
        <taxon>Fagales</taxon>
        <taxon>Fagaceae</taxon>
        <taxon>Fagus</taxon>
    </lineage>
</organism>
<dbReference type="PROSITE" id="PS50897">
    <property type="entry name" value="CTLH"/>
    <property type="match status" value="1"/>
</dbReference>
<dbReference type="InterPro" id="IPR006595">
    <property type="entry name" value="CTLH_C"/>
</dbReference>
<dbReference type="SMART" id="SM00668">
    <property type="entry name" value="CTLH"/>
    <property type="match status" value="1"/>
</dbReference>
<accession>A0A2N9EEJ2</accession>
<dbReference type="PROSITE" id="PS00678">
    <property type="entry name" value="WD_REPEATS_1"/>
    <property type="match status" value="1"/>
</dbReference>
<dbReference type="InterPro" id="IPR001680">
    <property type="entry name" value="WD40_rpt"/>
</dbReference>
<evidence type="ECO:0000313" key="6">
    <source>
        <dbReference type="EMBL" id="SPC73091.1"/>
    </source>
</evidence>
<dbReference type="PROSITE" id="PS50082">
    <property type="entry name" value="WD_REPEATS_2"/>
    <property type="match status" value="2"/>
</dbReference>
<dbReference type="SMART" id="SM00320">
    <property type="entry name" value="WD40"/>
    <property type="match status" value="9"/>
</dbReference>
<dbReference type="EMBL" id="OIVN01000040">
    <property type="protein sequence ID" value="SPC73091.1"/>
    <property type="molecule type" value="Genomic_DNA"/>
</dbReference>
<evidence type="ECO:0000256" key="4">
    <source>
        <dbReference type="SAM" id="MobiDB-lite"/>
    </source>
</evidence>
<dbReference type="AlphaFoldDB" id="A0A2N9EEJ2"/>
<feature type="repeat" description="WD" evidence="3">
    <location>
        <begin position="872"/>
        <end position="904"/>
    </location>
</feature>
<dbReference type="InterPro" id="IPR027728">
    <property type="entry name" value="Topless_fam"/>
</dbReference>
<dbReference type="Gene3D" id="2.130.10.10">
    <property type="entry name" value="YVTN repeat-like/Quinoprotein amine dehydrogenase"/>
    <property type="match status" value="3"/>
</dbReference>
<dbReference type="GO" id="GO:0006355">
    <property type="term" value="P:regulation of DNA-templated transcription"/>
    <property type="evidence" value="ECO:0007669"/>
    <property type="project" value="InterPro"/>
</dbReference>
<keyword evidence="1 3" id="KW-0853">WD repeat</keyword>
<protein>
    <recommendedName>
        <fullName evidence="5">CTLH domain-containing protein</fullName>
    </recommendedName>
</protein>
<sequence>MSTLSEELLFLILQFLEEEGFSETAHILQRESGFYFDMKYFEDMVLSGKWDETERYLSGFTNFSDNRHSTKIYFEIRKQNFLEALDNNDRLKALGILMKDLKVFAPDHEELFKEMTLLLTFDDISRDHEMLSGYGDTNSARMILMYELKKVIEANPLFHGKLKFPSIQSHRLRRLINQSLNWQHIYCEDPRPNPDIKTLFVNHVCQPQDNSSVAESTEENSIDTSFPVPISENWNSGQSTIMHTAFLGAVCHDTPVNTATAIEALEDSDKMSTGRLYGTLDEATSTVTYPGQSQISVFIPDDLPKTVARTLNEESTPMSMDFHPVQHTVLLVGTCIGDIGLWNLISGEKLLSRNFKVWDIGACSTKFKAALVKNSDVSINRIMWSPDGSLFGVAYSKHILQLFSYHGGHDVQQQLEIDAHVGGVNDLAFAAPHEQLMVITCGDDKTIKVWDVVTGIKWFTFDGHDAPVYSVCPHIKQNIHFVFSTSVDGKIKAWLYDGLGARVEYDAPGLGCTKMASSADDQRLFSCGTSKDGQAFLVEWDESEGSIERIYQGLCKCSLSVLQFDTTKNQFLSAGDNHMIKFWDMDNVELLITIDADGGLPANPHIRFNKEGTLLAVSANENRIKILATDYGLQLLQKPENCAGDASQVLSETLRKLSINPITVGTSAGVANGGVLKDGDANNLECVESKSTREAINNSKVWKLFEINSASQCQSLRLSDHVKTNKISRLIYTNAGNAILALASNATHLLWKWPQNDLNLSGKATTKVPPQLWQPRSGIQLMSNCLTDTNTEEAVPCFALSKNDSYLMSASGGTISLFNMITFKTIMTLMPPPPSATCLAFHPQDNNIVAIGMDNSMVLIYNVRSNKVKSTLEGHSNRVTGLAFSNALNVLVSSGADAQVFVWNSSSWEKRIGRFFQMPGGKIPTSSSDTHIQFHKDQIHFLAIHKTHLGIYEARELICVKQWVPGGFSAPITYATFSCDNQMVYASFVDGSVAMFDALNLELHCRIIPTAYLASCNKSSNVYPLAIAAHPQIPAQFAVGLTDGGVHVFEPNEVGGKWDPSLVDNGSDTSMPKELES</sequence>
<evidence type="ECO:0000259" key="5">
    <source>
        <dbReference type="PROSITE" id="PS50897"/>
    </source>
</evidence>
<dbReference type="PROSITE" id="PS50896">
    <property type="entry name" value="LISH"/>
    <property type="match status" value="1"/>
</dbReference>
<dbReference type="Pfam" id="PF21359">
    <property type="entry name" value="zf_topless"/>
    <property type="match status" value="1"/>
</dbReference>
<evidence type="ECO:0000256" key="3">
    <source>
        <dbReference type="PROSITE-ProRule" id="PRU00221"/>
    </source>
</evidence>
<dbReference type="Pfam" id="PF00400">
    <property type="entry name" value="WD40"/>
    <property type="match status" value="3"/>
</dbReference>
<name>A0A2N9EEJ2_FAGSY</name>
<feature type="domain" description="CTLH" evidence="5">
    <location>
        <begin position="34"/>
        <end position="92"/>
    </location>
</feature>
<dbReference type="InterPro" id="IPR006594">
    <property type="entry name" value="LisH"/>
</dbReference>
<dbReference type="SUPFAM" id="SSF50978">
    <property type="entry name" value="WD40 repeat-like"/>
    <property type="match status" value="2"/>
</dbReference>